<sequence length="270" mass="28899">MTIRLIALDIDDTLLSSARKILPSTKQAVQAALSQGIKVVLCTGRPLAGVQPFLDELGITGDDQYVITYNGAVIESAAGRVVARHLLDNQAYREITALGKKLGLPTNVLDEHSNIYTADRDVDWWIVEQAAENEAGLFIRDPDELPATFAIAKGAFVGPQALLDQNEPKVRAALGERFYVVRAGRYFLEVMDPLVNKGQALRDLAAVLALSTEDIMAVGDEGNDIAMFDVAGLPVAMGNGTAEAKAHAKVVTGTNDEGGLAAAIRQYALR</sequence>
<dbReference type="NCBIfam" id="TIGR00099">
    <property type="entry name" value="Cof-subfamily"/>
    <property type="match status" value="1"/>
</dbReference>
<dbReference type="Proteomes" id="UP001597249">
    <property type="component" value="Unassembled WGS sequence"/>
</dbReference>
<protein>
    <submittedName>
        <fullName evidence="1">Cof-type HAD-IIB family hydrolase</fullName>
        <ecNumber evidence="1">3.1.3.-</ecNumber>
    </submittedName>
</protein>
<dbReference type="GO" id="GO:0016787">
    <property type="term" value="F:hydrolase activity"/>
    <property type="evidence" value="ECO:0007669"/>
    <property type="project" value="UniProtKB-KW"/>
</dbReference>
<dbReference type="RefSeq" id="WP_125584261.1">
    <property type="nucleotide sequence ID" value="NZ_JBHTMO010000006.1"/>
</dbReference>
<dbReference type="SFLD" id="SFLDG01140">
    <property type="entry name" value="C2.B:_Phosphomannomutase_and_P"/>
    <property type="match status" value="1"/>
</dbReference>
<proteinExistence type="predicted"/>
<name>A0ABW4B883_9LACO</name>
<dbReference type="EC" id="3.1.3.-" evidence="1"/>
<dbReference type="InterPro" id="IPR000150">
    <property type="entry name" value="Cof"/>
</dbReference>
<dbReference type="SFLD" id="SFLDS00003">
    <property type="entry name" value="Haloacid_Dehalogenase"/>
    <property type="match status" value="1"/>
</dbReference>
<organism evidence="1 2">
    <name type="scientific">Lacticaseibacillus jixianensis</name>
    <dbReference type="NCBI Taxonomy" id="2486012"/>
    <lineage>
        <taxon>Bacteria</taxon>
        <taxon>Bacillati</taxon>
        <taxon>Bacillota</taxon>
        <taxon>Bacilli</taxon>
        <taxon>Lactobacillales</taxon>
        <taxon>Lactobacillaceae</taxon>
        <taxon>Lacticaseibacillus</taxon>
    </lineage>
</organism>
<evidence type="ECO:0000313" key="1">
    <source>
        <dbReference type="EMBL" id="MFD1392533.1"/>
    </source>
</evidence>
<reference evidence="2" key="1">
    <citation type="journal article" date="2019" name="Int. J. Syst. Evol. Microbiol.">
        <title>The Global Catalogue of Microorganisms (GCM) 10K type strain sequencing project: providing services to taxonomists for standard genome sequencing and annotation.</title>
        <authorList>
            <consortium name="The Broad Institute Genomics Platform"/>
            <consortium name="The Broad Institute Genome Sequencing Center for Infectious Disease"/>
            <person name="Wu L."/>
            <person name="Ma J."/>
        </authorList>
    </citation>
    <scope>NUCLEOTIDE SEQUENCE [LARGE SCALE GENOMIC DNA]</scope>
    <source>
        <strain evidence="2">CCM 8911</strain>
    </source>
</reference>
<dbReference type="SFLD" id="SFLDG01144">
    <property type="entry name" value="C2.B.4:_PGP_Like"/>
    <property type="match status" value="1"/>
</dbReference>
<dbReference type="CDD" id="cd07516">
    <property type="entry name" value="HAD_Pase"/>
    <property type="match status" value="1"/>
</dbReference>
<gene>
    <name evidence="1" type="ORF">ACFQ3L_02880</name>
</gene>
<dbReference type="Pfam" id="PF08282">
    <property type="entry name" value="Hydrolase_3"/>
    <property type="match status" value="1"/>
</dbReference>
<dbReference type="Gene3D" id="3.40.50.1000">
    <property type="entry name" value="HAD superfamily/HAD-like"/>
    <property type="match status" value="1"/>
</dbReference>
<dbReference type="PANTHER" id="PTHR10000:SF8">
    <property type="entry name" value="HAD SUPERFAMILY HYDROLASE-LIKE, TYPE 3"/>
    <property type="match status" value="1"/>
</dbReference>
<comment type="caution">
    <text evidence="1">The sequence shown here is derived from an EMBL/GenBank/DDBJ whole genome shotgun (WGS) entry which is preliminary data.</text>
</comment>
<dbReference type="InterPro" id="IPR006379">
    <property type="entry name" value="HAD-SF_hydro_IIB"/>
</dbReference>
<dbReference type="NCBIfam" id="TIGR01484">
    <property type="entry name" value="HAD-SF-IIB"/>
    <property type="match status" value="1"/>
</dbReference>
<evidence type="ECO:0000313" key="2">
    <source>
        <dbReference type="Proteomes" id="UP001597249"/>
    </source>
</evidence>
<dbReference type="Gene3D" id="3.30.1240.10">
    <property type="match status" value="1"/>
</dbReference>
<dbReference type="InterPro" id="IPR023214">
    <property type="entry name" value="HAD_sf"/>
</dbReference>
<dbReference type="SUPFAM" id="SSF56784">
    <property type="entry name" value="HAD-like"/>
    <property type="match status" value="1"/>
</dbReference>
<accession>A0ABW4B883</accession>
<dbReference type="InterPro" id="IPR036412">
    <property type="entry name" value="HAD-like_sf"/>
</dbReference>
<dbReference type="PANTHER" id="PTHR10000">
    <property type="entry name" value="PHOSPHOSERINE PHOSPHATASE"/>
    <property type="match status" value="1"/>
</dbReference>
<keyword evidence="1" id="KW-0378">Hydrolase</keyword>
<dbReference type="EMBL" id="JBHTMO010000006">
    <property type="protein sequence ID" value="MFD1392533.1"/>
    <property type="molecule type" value="Genomic_DNA"/>
</dbReference>
<keyword evidence="2" id="KW-1185">Reference proteome</keyword>